<dbReference type="STRING" id="1678841.TBC1_111771"/>
<dbReference type="PATRIC" id="fig|1678841.3.peg.1974"/>
<dbReference type="PANTHER" id="PTHR46118:SF4">
    <property type="entry name" value="PROTEIN ABHD11"/>
    <property type="match status" value="1"/>
</dbReference>
<evidence type="ECO:0000259" key="2">
    <source>
        <dbReference type="Pfam" id="PF00561"/>
    </source>
</evidence>
<dbReference type="PANTHER" id="PTHR46118">
    <property type="entry name" value="PROTEIN ABHD11"/>
    <property type="match status" value="1"/>
</dbReference>
<dbReference type="InterPro" id="IPR000073">
    <property type="entry name" value="AB_hydrolase_1"/>
</dbReference>
<evidence type="ECO:0000313" key="4">
    <source>
        <dbReference type="Proteomes" id="UP000053091"/>
    </source>
</evidence>
<name>A0A0S7C4A3_9BACT</name>
<dbReference type="GO" id="GO:0016787">
    <property type="term" value="F:hydrolase activity"/>
    <property type="evidence" value="ECO:0007669"/>
    <property type="project" value="UniProtKB-KW"/>
</dbReference>
<dbReference type="Gene3D" id="3.40.50.1820">
    <property type="entry name" value="alpha/beta hydrolase"/>
    <property type="match status" value="1"/>
</dbReference>
<dbReference type="Pfam" id="PF00561">
    <property type="entry name" value="Abhydrolase_1"/>
    <property type="match status" value="1"/>
</dbReference>
<organism evidence="3">
    <name type="scientific">Lentimicrobium saccharophilum</name>
    <dbReference type="NCBI Taxonomy" id="1678841"/>
    <lineage>
        <taxon>Bacteria</taxon>
        <taxon>Pseudomonadati</taxon>
        <taxon>Bacteroidota</taxon>
        <taxon>Bacteroidia</taxon>
        <taxon>Bacteroidales</taxon>
        <taxon>Lentimicrobiaceae</taxon>
        <taxon>Lentimicrobium</taxon>
    </lineage>
</organism>
<dbReference type="AlphaFoldDB" id="A0A0S7C4A3"/>
<evidence type="ECO:0000256" key="1">
    <source>
        <dbReference type="ARBA" id="ARBA00022801"/>
    </source>
</evidence>
<reference evidence="3" key="1">
    <citation type="journal article" date="2015" name="Genome Announc.">
        <title>Draft Genome Sequence of Bacteroidales Strain TBC1, a Novel Isolate from a Methanogenic Wastewater Treatment System.</title>
        <authorList>
            <person name="Tourlousse D.M."/>
            <person name="Matsuura N."/>
            <person name="Sun L."/>
            <person name="Toyonaga M."/>
            <person name="Kuroda K."/>
            <person name="Ohashi A."/>
            <person name="Cruz R."/>
            <person name="Yamaguchi T."/>
            <person name="Sekiguchi Y."/>
        </authorList>
    </citation>
    <scope>NUCLEOTIDE SEQUENCE [LARGE SCALE GENOMIC DNA]</scope>
    <source>
        <strain evidence="3">TBC1</strain>
    </source>
</reference>
<dbReference type="SUPFAM" id="SSF53474">
    <property type="entry name" value="alpha/beta-Hydrolases"/>
    <property type="match status" value="1"/>
</dbReference>
<keyword evidence="1" id="KW-0378">Hydrolase</keyword>
<accession>A0A0S7C4A3</accession>
<gene>
    <name evidence="3" type="ORF">TBC1_111771</name>
</gene>
<proteinExistence type="predicted"/>
<dbReference type="RefSeq" id="WP_062041009.1">
    <property type="nucleotide sequence ID" value="NZ_DF968182.1"/>
</dbReference>
<feature type="domain" description="AB hydrolase-1" evidence="2">
    <location>
        <begin position="13"/>
        <end position="243"/>
    </location>
</feature>
<evidence type="ECO:0000313" key="3">
    <source>
        <dbReference type="EMBL" id="GAP43615.1"/>
    </source>
</evidence>
<protein>
    <submittedName>
        <fullName evidence="3">Pimeloyl-ACP methyl ester carboxylesterase</fullName>
    </submittedName>
</protein>
<dbReference type="OrthoDB" id="9808398at2"/>
<sequence>MKLFYRHYGEGQPLIILHGIFGISDNWVTLGKRLAEKFSVYIPDQRNHGQSPHSVTFNYFALADDLHEFIREHKLEKPMIIGHSMGGKVAMTFALEHPEMVEKLVVVDISPRKYPGRNVHFDMISAMMAVNFDAVHSREEVEQLLETSIPNKRIRLFVMKNLYRKTRTTFDWRLNLEALSANMDFVFEGVESSDVYEGPTLFIRGGRSDYLVDDDTPLIMKLFPSARIQTIEKASHWVHADAPTELCRLFSLFLGKECIAPGFED</sequence>
<dbReference type="Proteomes" id="UP000053091">
    <property type="component" value="Unassembled WGS sequence"/>
</dbReference>
<dbReference type="EMBL" id="DF968182">
    <property type="protein sequence ID" value="GAP43615.1"/>
    <property type="molecule type" value="Genomic_DNA"/>
</dbReference>
<dbReference type="PRINTS" id="PR00111">
    <property type="entry name" value="ABHYDROLASE"/>
</dbReference>
<keyword evidence="4" id="KW-1185">Reference proteome</keyword>
<dbReference type="InterPro" id="IPR029058">
    <property type="entry name" value="AB_hydrolase_fold"/>
</dbReference>